<keyword evidence="1" id="KW-0472">Membrane</keyword>
<evidence type="ECO:0000256" key="1">
    <source>
        <dbReference type="SAM" id="Phobius"/>
    </source>
</evidence>
<keyword evidence="1" id="KW-0812">Transmembrane</keyword>
<name>A0A6L8KGG0_9BURK</name>
<feature type="transmembrane region" description="Helical" evidence="1">
    <location>
        <begin position="88"/>
        <end position="109"/>
    </location>
</feature>
<evidence type="ECO:0000313" key="3">
    <source>
        <dbReference type="Proteomes" id="UP000479335"/>
    </source>
</evidence>
<protein>
    <submittedName>
        <fullName evidence="2">Uncharacterized protein</fullName>
    </submittedName>
</protein>
<organism evidence="2 3">
    <name type="scientific">Duganella flavida</name>
    <dbReference type="NCBI Taxonomy" id="2692175"/>
    <lineage>
        <taxon>Bacteria</taxon>
        <taxon>Pseudomonadati</taxon>
        <taxon>Pseudomonadota</taxon>
        <taxon>Betaproteobacteria</taxon>
        <taxon>Burkholderiales</taxon>
        <taxon>Oxalobacteraceae</taxon>
        <taxon>Telluria group</taxon>
        <taxon>Duganella</taxon>
    </lineage>
</organism>
<gene>
    <name evidence="2" type="ORF">GTP46_27795</name>
</gene>
<feature type="transmembrane region" description="Helical" evidence="1">
    <location>
        <begin position="33"/>
        <end position="50"/>
    </location>
</feature>
<evidence type="ECO:0000313" key="2">
    <source>
        <dbReference type="EMBL" id="MYM26436.1"/>
    </source>
</evidence>
<dbReference type="AlphaFoldDB" id="A0A6L8KGG0"/>
<dbReference type="Proteomes" id="UP000479335">
    <property type="component" value="Unassembled WGS sequence"/>
</dbReference>
<accession>A0A6L8KGG0</accession>
<keyword evidence="1" id="KW-1133">Transmembrane helix</keyword>
<feature type="transmembrane region" description="Helical" evidence="1">
    <location>
        <begin position="57"/>
        <end position="76"/>
    </location>
</feature>
<comment type="caution">
    <text evidence="2">The sequence shown here is derived from an EMBL/GenBank/DDBJ whole genome shotgun (WGS) entry which is preliminary data.</text>
</comment>
<dbReference type="RefSeq" id="WP_161009871.1">
    <property type="nucleotide sequence ID" value="NZ_WWCN01000027.1"/>
</dbReference>
<proteinExistence type="predicted"/>
<keyword evidence="3" id="KW-1185">Reference proteome</keyword>
<reference evidence="2 3" key="1">
    <citation type="submission" date="2019-12" db="EMBL/GenBank/DDBJ databases">
        <title>Novel species isolated from a subtropical stream in China.</title>
        <authorList>
            <person name="Lu H."/>
        </authorList>
    </citation>
    <scope>NUCLEOTIDE SEQUENCE [LARGE SCALE GENOMIC DNA]</scope>
    <source>
        <strain evidence="2 3">FT135W</strain>
    </source>
</reference>
<dbReference type="EMBL" id="WWCN01000027">
    <property type="protein sequence ID" value="MYM26436.1"/>
    <property type="molecule type" value="Genomic_DNA"/>
</dbReference>
<sequence length="120" mass="13331">MMVVAIHVGWCAKPASGHNLTLIKIRNKRGLDLISLLFAFAAGYALGMFVSGKWRPFLLSLPVSALVYLITKIVLTSLSSEGVQLPDAVMFVIVSVMQTPFLMIGTYWARRKQKQNNYEA</sequence>